<evidence type="ECO:0000259" key="8">
    <source>
        <dbReference type="Pfam" id="PF00675"/>
    </source>
</evidence>
<dbReference type="EMBL" id="KV454415">
    <property type="protein sequence ID" value="ODQ63178.1"/>
    <property type="molecule type" value="Genomic_DNA"/>
</dbReference>
<evidence type="ECO:0000256" key="2">
    <source>
        <dbReference type="ARBA" id="ARBA00004305"/>
    </source>
</evidence>
<dbReference type="GO" id="GO:0006627">
    <property type="term" value="P:protein processing involved in protein targeting to mitochondrion"/>
    <property type="evidence" value="ECO:0007669"/>
    <property type="project" value="TreeGrafter"/>
</dbReference>
<keyword evidence="11" id="KW-1185">Reference proteome</keyword>
<evidence type="ECO:0000313" key="10">
    <source>
        <dbReference type="EMBL" id="ODQ63178.1"/>
    </source>
</evidence>
<keyword evidence="10" id="KW-0645">Protease</keyword>
<dbReference type="PANTHER" id="PTHR11851">
    <property type="entry name" value="METALLOPROTEASE"/>
    <property type="match status" value="1"/>
</dbReference>
<feature type="domain" description="Peptidase M16 N-terminal" evidence="8">
    <location>
        <begin position="59"/>
        <end position="205"/>
    </location>
</feature>
<keyword evidence="4" id="KW-0809">Transit peptide</keyword>
<comment type="similarity">
    <text evidence="3">Belongs to the peptidase M16 family.</text>
</comment>
<protein>
    <recommendedName>
        <fullName evidence="6">Alpha-MPP</fullName>
    </recommendedName>
    <alternativeName>
        <fullName evidence="7">Inactive zinc metalloprotease alpha</fullName>
    </alternativeName>
</protein>
<comment type="subcellular location">
    <subcellularLocation>
        <location evidence="2">Mitochondrion matrix</location>
    </subcellularLocation>
</comment>
<evidence type="ECO:0000256" key="4">
    <source>
        <dbReference type="ARBA" id="ARBA00022946"/>
    </source>
</evidence>
<dbReference type="SUPFAM" id="SSF63411">
    <property type="entry name" value="LuxS/MPP-like metallohydrolase"/>
    <property type="match status" value="2"/>
</dbReference>
<dbReference type="InterPro" id="IPR011249">
    <property type="entry name" value="Metalloenz_LuxS/M16"/>
</dbReference>
<dbReference type="AlphaFoldDB" id="A0A1E3PCS0"/>
<comment type="function">
    <text evidence="1">Substrate recognition and binding subunit of the essential mitochondrial processing protease (MPP), which cleaves the mitochondrial sequence off newly imported precursors proteins.</text>
</comment>
<dbReference type="STRING" id="857566.A0A1E3PCS0"/>
<accession>A0A1E3PCS0</accession>
<evidence type="ECO:0000256" key="7">
    <source>
        <dbReference type="ARBA" id="ARBA00032315"/>
    </source>
</evidence>
<dbReference type="GO" id="GO:0008233">
    <property type="term" value="F:peptidase activity"/>
    <property type="evidence" value="ECO:0007669"/>
    <property type="project" value="UniProtKB-KW"/>
</dbReference>
<dbReference type="GO" id="GO:0005759">
    <property type="term" value="C:mitochondrial matrix"/>
    <property type="evidence" value="ECO:0007669"/>
    <property type="project" value="UniProtKB-SubCell"/>
</dbReference>
<dbReference type="FunFam" id="3.30.830.10:FF:000023">
    <property type="entry name" value="Mitochondrial processing peptidase alpha subunit"/>
    <property type="match status" value="1"/>
</dbReference>
<evidence type="ECO:0000256" key="3">
    <source>
        <dbReference type="ARBA" id="ARBA00007261"/>
    </source>
</evidence>
<reference evidence="10 11" key="1">
    <citation type="journal article" date="2016" name="Proc. Natl. Acad. Sci. U.S.A.">
        <title>Comparative genomics of biotechnologically important yeasts.</title>
        <authorList>
            <person name="Riley R."/>
            <person name="Haridas S."/>
            <person name="Wolfe K.H."/>
            <person name="Lopes M.R."/>
            <person name="Hittinger C.T."/>
            <person name="Goeker M."/>
            <person name="Salamov A.A."/>
            <person name="Wisecaver J.H."/>
            <person name="Long T.M."/>
            <person name="Calvey C.H."/>
            <person name="Aerts A.L."/>
            <person name="Barry K.W."/>
            <person name="Choi C."/>
            <person name="Clum A."/>
            <person name="Coughlan A.Y."/>
            <person name="Deshpande S."/>
            <person name="Douglass A.P."/>
            <person name="Hanson S.J."/>
            <person name="Klenk H.-P."/>
            <person name="LaButti K.M."/>
            <person name="Lapidus A."/>
            <person name="Lindquist E.A."/>
            <person name="Lipzen A.M."/>
            <person name="Meier-Kolthoff J.P."/>
            <person name="Ohm R.A."/>
            <person name="Otillar R.P."/>
            <person name="Pangilinan J.L."/>
            <person name="Peng Y."/>
            <person name="Rokas A."/>
            <person name="Rosa C.A."/>
            <person name="Scheuner C."/>
            <person name="Sibirny A.A."/>
            <person name="Slot J.C."/>
            <person name="Stielow J.B."/>
            <person name="Sun H."/>
            <person name="Kurtzman C.P."/>
            <person name="Blackwell M."/>
            <person name="Grigoriev I.V."/>
            <person name="Jeffries T.W."/>
        </authorList>
    </citation>
    <scope>NUCLEOTIDE SEQUENCE [LARGE SCALE GENOMIC DNA]</scope>
    <source>
        <strain evidence="10 11">DSM 6958</strain>
    </source>
</reference>
<dbReference type="GO" id="GO:0046872">
    <property type="term" value="F:metal ion binding"/>
    <property type="evidence" value="ECO:0007669"/>
    <property type="project" value="InterPro"/>
</dbReference>
<sequence>MLMLQKPGVNLIKIPHSLRGLSRRLVTKGLARRSLATTPAATVSQGEGFRLTTLPNGLRVATEYVPSHFSSMGIYVDVGSRYEGERYSGLGHLVDRLAFKSTANRSAVEMIEGLESLGGNNLCASSRETMIYQAAVFNKDVEQMFALLSETVVCPQITEDEVADQRDTAAYEISEIWQKPELILPEVTHMVAYEGTLGNPLLCPEERLPMIDASLVREYRAQFYRPEKMVAVFTGVEHSRAVSLAERYLTDSFESPGALASIATSATINTSDSDRSKEIALYKGGETCLDPPPPNGQPEFSHMHIAFEALSINDPDIYAVAALQTLLGGGGSFSAGGPGKGMYSRLYTNVLNQYGFVESCVSYNHSYRDSGLFGISATCIPQAAPYMADVICRQLALTFSNGTGSLTETEVARAKNQLRSSLLMNLESKMVELEDIGRQVQLQGTRIPVNEMCDNIAALSVRDIKRVAERVLTGNVYNNGHSGGKATIVMQGNRESFGDVEAVIKRYGLGNYNREAILPKVEKKWFW</sequence>
<gene>
    <name evidence="10" type="ORF">NADFUDRAFT_84376</name>
</gene>
<dbReference type="InterPro" id="IPR011765">
    <property type="entry name" value="Pept_M16_N"/>
</dbReference>
<evidence type="ECO:0000313" key="11">
    <source>
        <dbReference type="Proteomes" id="UP000095009"/>
    </source>
</evidence>
<keyword evidence="5" id="KW-0496">Mitochondrion</keyword>
<dbReference type="Proteomes" id="UP000095009">
    <property type="component" value="Unassembled WGS sequence"/>
</dbReference>
<dbReference type="OrthoDB" id="277191at2759"/>
<dbReference type="Pfam" id="PF00675">
    <property type="entry name" value="Peptidase_M16"/>
    <property type="match status" value="1"/>
</dbReference>
<feature type="domain" description="Peptidase M16 C-terminal" evidence="9">
    <location>
        <begin position="215"/>
        <end position="418"/>
    </location>
</feature>
<organism evidence="10 11">
    <name type="scientific">Nadsonia fulvescens var. elongata DSM 6958</name>
    <dbReference type="NCBI Taxonomy" id="857566"/>
    <lineage>
        <taxon>Eukaryota</taxon>
        <taxon>Fungi</taxon>
        <taxon>Dikarya</taxon>
        <taxon>Ascomycota</taxon>
        <taxon>Saccharomycotina</taxon>
        <taxon>Dipodascomycetes</taxon>
        <taxon>Dipodascales</taxon>
        <taxon>Dipodascales incertae sedis</taxon>
        <taxon>Nadsonia</taxon>
    </lineage>
</organism>
<keyword evidence="10" id="KW-0378">Hydrolase</keyword>
<proteinExistence type="inferred from homology"/>
<evidence type="ECO:0000256" key="5">
    <source>
        <dbReference type="ARBA" id="ARBA00023128"/>
    </source>
</evidence>
<evidence type="ECO:0000256" key="6">
    <source>
        <dbReference type="ARBA" id="ARBA00030006"/>
    </source>
</evidence>
<evidence type="ECO:0000259" key="9">
    <source>
        <dbReference type="Pfam" id="PF05193"/>
    </source>
</evidence>
<evidence type="ECO:0000256" key="1">
    <source>
        <dbReference type="ARBA" id="ARBA00002123"/>
    </source>
</evidence>
<dbReference type="Gene3D" id="3.30.830.10">
    <property type="entry name" value="Metalloenzyme, LuxS/M16 peptidase-like"/>
    <property type="match status" value="2"/>
</dbReference>
<dbReference type="InterPro" id="IPR007863">
    <property type="entry name" value="Peptidase_M16_C"/>
</dbReference>
<dbReference type="Pfam" id="PF05193">
    <property type="entry name" value="Peptidase_M16_C"/>
    <property type="match status" value="1"/>
</dbReference>
<dbReference type="InterPro" id="IPR050361">
    <property type="entry name" value="MPP/UQCRC_Complex"/>
</dbReference>
<name>A0A1E3PCS0_9ASCO</name>
<dbReference type="PANTHER" id="PTHR11851:SF49">
    <property type="entry name" value="MITOCHONDRIAL-PROCESSING PEPTIDASE SUBUNIT ALPHA"/>
    <property type="match status" value="1"/>
</dbReference>